<dbReference type="PANTHER" id="PTHR40448:SF1">
    <property type="entry name" value="TWO-COMPONENT SENSOR HISTIDINE KINASE"/>
    <property type="match status" value="1"/>
</dbReference>
<dbReference type="GO" id="GO:0042802">
    <property type="term" value="F:identical protein binding"/>
    <property type="evidence" value="ECO:0007669"/>
    <property type="project" value="TreeGrafter"/>
</dbReference>
<dbReference type="OrthoDB" id="1652078at2"/>
<dbReference type="Gene3D" id="1.10.287.130">
    <property type="match status" value="1"/>
</dbReference>
<organism evidence="7 8">
    <name type="scientific">Alkalibacterium olivapovliticus</name>
    <dbReference type="NCBI Taxonomy" id="99907"/>
    <lineage>
        <taxon>Bacteria</taxon>
        <taxon>Bacillati</taxon>
        <taxon>Bacillota</taxon>
        <taxon>Bacilli</taxon>
        <taxon>Lactobacillales</taxon>
        <taxon>Carnobacteriaceae</taxon>
        <taxon>Alkalibacterium</taxon>
    </lineage>
</organism>
<gene>
    <name evidence="7" type="ORF">CLV38_11945</name>
</gene>
<comment type="caution">
    <text evidence="7">The sequence shown here is derived from an EMBL/GenBank/DDBJ whole genome shotgun (WGS) entry which is preliminary data.</text>
</comment>
<dbReference type="InterPro" id="IPR016120">
    <property type="entry name" value="Sig_transdc_His_kin_SpoOB"/>
</dbReference>
<name>A0A2T0W5J8_9LACT</name>
<evidence type="ECO:0000313" key="8">
    <source>
        <dbReference type="Proteomes" id="UP000238205"/>
    </source>
</evidence>
<dbReference type="AlphaFoldDB" id="A0A2T0W5J8"/>
<keyword evidence="1" id="KW-0597">Phosphoprotein</keyword>
<evidence type="ECO:0000259" key="6">
    <source>
        <dbReference type="Pfam" id="PF14689"/>
    </source>
</evidence>
<dbReference type="InterPro" id="IPR039506">
    <property type="entry name" value="SPOB_a"/>
</dbReference>
<keyword evidence="4" id="KW-0472">Membrane</keyword>
<dbReference type="InterPro" id="IPR032834">
    <property type="entry name" value="NatK-like_C"/>
</dbReference>
<dbReference type="PANTHER" id="PTHR40448">
    <property type="entry name" value="TWO-COMPONENT SENSOR HISTIDINE KINASE"/>
    <property type="match status" value="1"/>
</dbReference>
<keyword evidence="3 7" id="KW-0418">Kinase</keyword>
<feature type="domain" description="SpoOB alpha-helical" evidence="6">
    <location>
        <begin position="45"/>
        <end position="98"/>
    </location>
</feature>
<dbReference type="CDD" id="cd16935">
    <property type="entry name" value="HATPase_AgrC-ComD-like"/>
    <property type="match status" value="1"/>
</dbReference>
<keyword evidence="2" id="KW-0808">Transferase</keyword>
<dbReference type="Gene3D" id="3.30.565.10">
    <property type="entry name" value="Histidine kinase-like ATPase, C-terminal domain"/>
    <property type="match status" value="1"/>
</dbReference>
<reference evidence="7 8" key="1">
    <citation type="submission" date="2018-03" db="EMBL/GenBank/DDBJ databases">
        <title>Genomic Encyclopedia of Archaeal and Bacterial Type Strains, Phase II (KMG-II): from individual species to whole genera.</title>
        <authorList>
            <person name="Goeker M."/>
        </authorList>
    </citation>
    <scope>NUCLEOTIDE SEQUENCE [LARGE SCALE GENOMIC DNA]</scope>
    <source>
        <strain evidence="7 8">DSM 13175</strain>
    </source>
</reference>
<accession>A0A2T0W5J8</accession>
<dbReference type="SUPFAM" id="SSF55874">
    <property type="entry name" value="ATPase domain of HSP90 chaperone/DNA topoisomerase II/histidine kinase"/>
    <property type="match status" value="1"/>
</dbReference>
<evidence type="ECO:0000256" key="4">
    <source>
        <dbReference type="SAM" id="Phobius"/>
    </source>
</evidence>
<dbReference type="Pfam" id="PF14501">
    <property type="entry name" value="HATPase_c_5"/>
    <property type="match status" value="1"/>
</dbReference>
<dbReference type="Proteomes" id="UP000238205">
    <property type="component" value="Unassembled WGS sequence"/>
</dbReference>
<dbReference type="GO" id="GO:0000155">
    <property type="term" value="F:phosphorelay sensor kinase activity"/>
    <property type="evidence" value="ECO:0007669"/>
    <property type="project" value="InterPro"/>
</dbReference>
<dbReference type="RefSeq" id="WP_106194679.1">
    <property type="nucleotide sequence ID" value="NZ_PVTO01000019.1"/>
</dbReference>
<feature type="transmembrane region" description="Helical" evidence="4">
    <location>
        <begin position="6"/>
        <end position="25"/>
    </location>
</feature>
<protein>
    <submittedName>
        <fullName evidence="7">Sensor kinase SpoOB-type protein</fullName>
    </submittedName>
</protein>
<sequence length="241" mass="27521">MTVYYYAAGGMVLLILIAVIVRKMLRDYYEKKVFEANETLVNFHVEEVESIYKQMRGWRHDYKNHIQAMKAYLELDQLNELGSYLDELDEDLISVDTIIKSGNVMVDAVLNSKLTLAQARVITLHAKAHVPENIAVQDVDLGIILGNLLSNAIEGCQSVDDPEKRFIRVYIHDMKGQLYINITNTMERKIKKTGSEILTTKMGKDHGFGLKRVDKTVEKYGGYINRQFEEGVFATEITLPL</sequence>
<keyword evidence="4" id="KW-0812">Transmembrane</keyword>
<keyword evidence="8" id="KW-1185">Reference proteome</keyword>
<feature type="domain" description="Sensor histidine kinase NatK-like C-terminal" evidence="5">
    <location>
        <begin position="139"/>
        <end position="240"/>
    </location>
</feature>
<evidence type="ECO:0000259" key="5">
    <source>
        <dbReference type="Pfam" id="PF14501"/>
    </source>
</evidence>
<evidence type="ECO:0000256" key="2">
    <source>
        <dbReference type="ARBA" id="ARBA00022679"/>
    </source>
</evidence>
<keyword evidence="4" id="KW-1133">Transmembrane helix</keyword>
<dbReference type="SUPFAM" id="SSF55890">
    <property type="entry name" value="Sporulation response regulatory protein Spo0B"/>
    <property type="match status" value="1"/>
</dbReference>
<evidence type="ECO:0000313" key="7">
    <source>
        <dbReference type="EMBL" id="PRY81035.1"/>
    </source>
</evidence>
<evidence type="ECO:0000256" key="1">
    <source>
        <dbReference type="ARBA" id="ARBA00022553"/>
    </source>
</evidence>
<dbReference type="Pfam" id="PF14689">
    <property type="entry name" value="SPOB_a"/>
    <property type="match status" value="1"/>
</dbReference>
<dbReference type="InterPro" id="IPR036890">
    <property type="entry name" value="HATPase_C_sf"/>
</dbReference>
<dbReference type="EMBL" id="PVTO01000019">
    <property type="protein sequence ID" value="PRY81035.1"/>
    <property type="molecule type" value="Genomic_DNA"/>
</dbReference>
<evidence type="ECO:0000256" key="3">
    <source>
        <dbReference type="ARBA" id="ARBA00022777"/>
    </source>
</evidence>
<proteinExistence type="predicted"/>